<dbReference type="GO" id="GO:0030983">
    <property type="term" value="F:mismatched DNA binding"/>
    <property type="evidence" value="ECO:0007669"/>
    <property type="project" value="TreeGrafter"/>
</dbReference>
<dbReference type="SUPFAM" id="SSF54197">
    <property type="entry name" value="HIT-like"/>
    <property type="match status" value="1"/>
</dbReference>
<dbReference type="GO" id="GO:1990165">
    <property type="term" value="F:single-strand break-containing DNA binding"/>
    <property type="evidence" value="ECO:0007669"/>
    <property type="project" value="TreeGrafter"/>
</dbReference>
<dbReference type="PANTHER" id="PTHR12486">
    <property type="entry name" value="APRATAXIN-RELATED"/>
    <property type="match status" value="1"/>
</dbReference>
<evidence type="ECO:0000313" key="2">
    <source>
        <dbReference type="EMBL" id="KAJ8487879.1"/>
    </source>
</evidence>
<dbReference type="Proteomes" id="UP001215151">
    <property type="component" value="Unassembled WGS sequence"/>
</dbReference>
<protein>
    <submittedName>
        <fullName evidence="2">Uncharacterized protein</fullName>
    </submittedName>
</protein>
<sequence>MANITIMRTYAMVPDPTMVPDMFRICHTDTSVTVSDLYPKSIYHYLVIPRLPPTLKPEQMQDLRALLCLPREQARGILVRLREDALATVKLIEGEMMRQYGFTWPCHMGFHAIPTLEYVPVPLKHLKHLHLHVISSDFTGQYYKEKKHVNSFHPRLGFFLPIDEVIRWFDPDIAPTWFAMKAAIDKDEYMALLKTDPLCPHCDEQFRSVAKLTRHVNYVFRQKKEEHRKRQEESRTMLAVLEAAAAAERSAEESNGAGPSEAASGSNANAAGAEAPAAQDAPQNVAAASTETELASDASVGEPAVEVAEGSGVQSVEDAGAGASAPVEVGQKRKHSETQDDTPEVLDANALPDPSPAKRHQLDNTASSS</sequence>
<proteinExistence type="predicted"/>
<dbReference type="GO" id="GO:0003725">
    <property type="term" value="F:double-stranded RNA binding"/>
    <property type="evidence" value="ECO:0007669"/>
    <property type="project" value="TreeGrafter"/>
</dbReference>
<keyword evidence="3" id="KW-1185">Reference proteome</keyword>
<gene>
    <name evidence="2" type="ORF">ONZ51_g3897</name>
</gene>
<dbReference type="PANTHER" id="PTHR12486:SF4">
    <property type="entry name" value="APRATAXIN"/>
    <property type="match status" value="1"/>
</dbReference>
<dbReference type="EMBL" id="JAPEVG010000071">
    <property type="protein sequence ID" value="KAJ8487879.1"/>
    <property type="molecule type" value="Genomic_DNA"/>
</dbReference>
<evidence type="ECO:0000256" key="1">
    <source>
        <dbReference type="SAM" id="MobiDB-lite"/>
    </source>
</evidence>
<dbReference type="InterPro" id="IPR036265">
    <property type="entry name" value="HIT-like_sf"/>
</dbReference>
<organism evidence="2 3">
    <name type="scientific">Trametes cubensis</name>
    <dbReference type="NCBI Taxonomy" id="1111947"/>
    <lineage>
        <taxon>Eukaryota</taxon>
        <taxon>Fungi</taxon>
        <taxon>Dikarya</taxon>
        <taxon>Basidiomycota</taxon>
        <taxon>Agaricomycotina</taxon>
        <taxon>Agaricomycetes</taxon>
        <taxon>Polyporales</taxon>
        <taxon>Polyporaceae</taxon>
        <taxon>Trametes</taxon>
    </lineage>
</organism>
<feature type="compositionally biased region" description="Low complexity" evidence="1">
    <location>
        <begin position="244"/>
        <end position="288"/>
    </location>
</feature>
<dbReference type="Gene3D" id="3.30.428.10">
    <property type="entry name" value="HIT-like"/>
    <property type="match status" value="1"/>
</dbReference>
<name>A0AAD7XCL3_9APHY</name>
<dbReference type="AlphaFoldDB" id="A0AAD7XCL3"/>
<dbReference type="GO" id="GO:0005634">
    <property type="term" value="C:nucleus"/>
    <property type="evidence" value="ECO:0007669"/>
    <property type="project" value="TreeGrafter"/>
</dbReference>
<comment type="caution">
    <text evidence="2">The sequence shown here is derived from an EMBL/GenBank/DDBJ whole genome shotgun (WGS) entry which is preliminary data.</text>
</comment>
<accession>A0AAD7XCL3</accession>
<dbReference type="GO" id="GO:0000012">
    <property type="term" value="P:single strand break repair"/>
    <property type="evidence" value="ECO:0007669"/>
    <property type="project" value="TreeGrafter"/>
</dbReference>
<reference evidence="2" key="1">
    <citation type="submission" date="2022-11" db="EMBL/GenBank/DDBJ databases">
        <title>Genome Sequence of Cubamyces cubensis.</title>
        <authorList>
            <person name="Buettner E."/>
        </authorList>
    </citation>
    <scope>NUCLEOTIDE SEQUENCE</scope>
    <source>
        <strain evidence="2">MPL-01</strain>
    </source>
</reference>
<dbReference type="GO" id="GO:0033699">
    <property type="term" value="F:DNA 5'-adenosine monophosphate hydrolase activity"/>
    <property type="evidence" value="ECO:0007669"/>
    <property type="project" value="TreeGrafter"/>
</dbReference>
<evidence type="ECO:0000313" key="3">
    <source>
        <dbReference type="Proteomes" id="UP001215151"/>
    </source>
</evidence>
<feature type="region of interest" description="Disordered" evidence="1">
    <location>
        <begin position="244"/>
        <end position="369"/>
    </location>
</feature>
<dbReference type="Pfam" id="PF11969">
    <property type="entry name" value="DcpS_C"/>
    <property type="match status" value="1"/>
</dbReference>
<dbReference type="GO" id="GO:0003697">
    <property type="term" value="F:single-stranded DNA binding"/>
    <property type="evidence" value="ECO:0007669"/>
    <property type="project" value="TreeGrafter"/>
</dbReference>